<accession>A0A0N4T4P0</accession>
<dbReference type="Proteomes" id="UP000278627">
    <property type="component" value="Unassembled WGS sequence"/>
</dbReference>
<dbReference type="Pfam" id="PF12150">
    <property type="entry name" value="MFP2b"/>
    <property type="match status" value="2"/>
</dbReference>
<dbReference type="WBParaSite" id="BPAG_0000317001-mRNA-1">
    <property type="protein sequence ID" value="BPAG_0000317001-mRNA-1"/>
    <property type="gene ID" value="BPAG_0000317001"/>
</dbReference>
<evidence type="ECO:0000313" key="1">
    <source>
        <dbReference type="EMBL" id="VDN84326.1"/>
    </source>
</evidence>
<dbReference type="PANTHER" id="PTHR31578">
    <property type="entry name" value="PROTEIN CBG21223-RELATED"/>
    <property type="match status" value="1"/>
</dbReference>
<sequence>MTKEFEDTWAYNTIGSPFPDNPVRVKGQQNMYVALWYKFGKPIHGRAWNNNGNVECSFPYSKVELTGARDLGGQIQILTCSEQDPVEQFKKSGFWYEWRPYKDRENDQLLQLVRCGQSTPVLMPTKDGNTFLGYIDMGKDVANVGYKGKNETLAGGEIQYMLVGPISQNLLVLFRNIKAPPTGIKIYEDTWIDLKYRDPFPTAKNPIPGGGRKLKNDDGSETYSYVALWYKHGEPVFGRAYPDPVGKTLASFGWNGQENAGAELGSMQMIVIPQPENVRALGFEYKWMSYKEVKGGAGAFKPLHVGDCVPCVLKTAKGAELLGNLHMKMEKATAGFGGKDSAVVGPAVMNFLVLCRNGHK</sequence>
<gene>
    <name evidence="1" type="ORF">BPAG_LOCUS3140</name>
</gene>
<dbReference type="SUPFAM" id="SSF141739">
    <property type="entry name" value="MFPT repeat-like"/>
    <property type="match status" value="2"/>
</dbReference>
<reference evidence="3" key="1">
    <citation type="submission" date="2017-02" db="UniProtKB">
        <authorList>
            <consortium name="WormBaseParasite"/>
        </authorList>
    </citation>
    <scope>IDENTIFICATION</scope>
</reference>
<evidence type="ECO:0000313" key="3">
    <source>
        <dbReference type="WBParaSite" id="BPAG_0000317001-mRNA-1"/>
    </source>
</evidence>
<proteinExistence type="predicted"/>
<dbReference type="InterPro" id="IPR021010">
    <property type="entry name" value="Cytosolic_motility_protein"/>
</dbReference>
<keyword evidence="2" id="KW-1185">Reference proteome</keyword>
<dbReference type="PANTHER" id="PTHR31578:SF3">
    <property type="entry name" value="NEMATODE SPECIFIC PEPTIDE FAMILY"/>
    <property type="match status" value="1"/>
</dbReference>
<name>A0A0N4T4P0_BRUPA</name>
<dbReference type="STRING" id="6280.A0A0N4T4P0"/>
<reference evidence="1 2" key="2">
    <citation type="submission" date="2018-11" db="EMBL/GenBank/DDBJ databases">
        <authorList>
            <consortium name="Pathogen Informatics"/>
        </authorList>
    </citation>
    <scope>NUCLEOTIDE SEQUENCE [LARGE SCALE GENOMIC DNA]</scope>
</reference>
<evidence type="ECO:0000313" key="2">
    <source>
        <dbReference type="Proteomes" id="UP000278627"/>
    </source>
</evidence>
<dbReference type="EMBL" id="UZAD01000741">
    <property type="protein sequence ID" value="VDN84326.1"/>
    <property type="molecule type" value="Genomic_DNA"/>
</dbReference>
<dbReference type="AlphaFoldDB" id="A0A0N4T4P0"/>
<organism evidence="3">
    <name type="scientific">Brugia pahangi</name>
    <name type="common">Filarial nematode worm</name>
    <dbReference type="NCBI Taxonomy" id="6280"/>
    <lineage>
        <taxon>Eukaryota</taxon>
        <taxon>Metazoa</taxon>
        <taxon>Ecdysozoa</taxon>
        <taxon>Nematoda</taxon>
        <taxon>Chromadorea</taxon>
        <taxon>Rhabditida</taxon>
        <taxon>Spirurina</taxon>
        <taxon>Spiruromorpha</taxon>
        <taxon>Filarioidea</taxon>
        <taxon>Onchocercidae</taxon>
        <taxon>Brugia</taxon>
    </lineage>
</organism>
<protein>
    <submittedName>
        <fullName evidence="3">MFP2 family protein</fullName>
    </submittedName>
</protein>